<dbReference type="CDD" id="cd00082">
    <property type="entry name" value="HisKA"/>
    <property type="match status" value="1"/>
</dbReference>
<accession>A0A2N0AMM2</accession>
<dbReference type="InterPro" id="IPR003661">
    <property type="entry name" value="HisK_dim/P_dom"/>
</dbReference>
<keyword evidence="6" id="KW-0418">Kinase</keyword>
<evidence type="ECO:0000313" key="6">
    <source>
        <dbReference type="EMBL" id="PJZ85556.1"/>
    </source>
</evidence>
<dbReference type="InterPro" id="IPR003594">
    <property type="entry name" value="HATPase_dom"/>
</dbReference>
<evidence type="ECO:0000259" key="5">
    <source>
        <dbReference type="PROSITE" id="PS50109"/>
    </source>
</evidence>
<feature type="transmembrane region" description="Helical" evidence="4">
    <location>
        <begin position="292"/>
        <end position="313"/>
    </location>
</feature>
<dbReference type="OrthoDB" id="9813151at2"/>
<keyword evidence="3" id="KW-0597">Phosphoprotein</keyword>
<gene>
    <name evidence="6" type="ORF">CH364_04890</name>
</gene>
<dbReference type="PROSITE" id="PS50109">
    <property type="entry name" value="HIS_KIN"/>
    <property type="match status" value="1"/>
</dbReference>
<protein>
    <recommendedName>
        <fullName evidence="2">histidine kinase</fullName>
        <ecNumber evidence="2">2.7.13.3</ecNumber>
    </recommendedName>
</protein>
<dbReference type="RefSeq" id="WP_100742451.1">
    <property type="nucleotide sequence ID" value="NZ_NPDW01000001.1"/>
</dbReference>
<evidence type="ECO:0000256" key="4">
    <source>
        <dbReference type="SAM" id="Phobius"/>
    </source>
</evidence>
<dbReference type="EC" id="2.7.13.3" evidence="2"/>
<feature type="transmembrane region" description="Helical" evidence="4">
    <location>
        <begin position="351"/>
        <end position="372"/>
    </location>
</feature>
<dbReference type="EMBL" id="NPDX01000001">
    <property type="protein sequence ID" value="PJZ85556.1"/>
    <property type="molecule type" value="Genomic_DNA"/>
</dbReference>
<reference evidence="6 7" key="1">
    <citation type="submission" date="2017-07" db="EMBL/GenBank/DDBJ databases">
        <title>Leptospira spp. isolated from tropical soils.</title>
        <authorList>
            <person name="Thibeaux R."/>
            <person name="Iraola G."/>
            <person name="Ferres I."/>
            <person name="Bierque E."/>
            <person name="Girault D."/>
            <person name="Soupe-Gilbert M.-E."/>
            <person name="Picardeau M."/>
            <person name="Goarant C."/>
        </authorList>
    </citation>
    <scope>NUCLEOTIDE SEQUENCE [LARGE SCALE GENOMIC DNA]</scope>
    <source>
        <strain evidence="6 7">FH2-B-A1</strain>
    </source>
</reference>
<keyword evidence="4" id="KW-0472">Membrane</keyword>
<comment type="catalytic activity">
    <reaction evidence="1">
        <text>ATP + protein L-histidine = ADP + protein N-phospho-L-histidine.</text>
        <dbReference type="EC" id="2.7.13.3"/>
    </reaction>
</comment>
<dbReference type="Proteomes" id="UP000232145">
    <property type="component" value="Unassembled WGS sequence"/>
</dbReference>
<dbReference type="PANTHER" id="PTHR43065">
    <property type="entry name" value="SENSOR HISTIDINE KINASE"/>
    <property type="match status" value="1"/>
</dbReference>
<evidence type="ECO:0000256" key="3">
    <source>
        <dbReference type="ARBA" id="ARBA00022553"/>
    </source>
</evidence>
<feature type="transmembrane region" description="Helical" evidence="4">
    <location>
        <begin position="203"/>
        <end position="221"/>
    </location>
</feature>
<dbReference type="Gene3D" id="1.10.287.130">
    <property type="match status" value="1"/>
</dbReference>
<keyword evidence="4" id="KW-1133">Transmembrane helix</keyword>
<feature type="transmembrane region" description="Helical" evidence="4">
    <location>
        <begin position="267"/>
        <end position="285"/>
    </location>
</feature>
<sequence>MNRIPNLPILCFVLLTSLFCYHLELEPPLLIKGTLDLSDYSFHKKPTLPLAGEWKFTPGKLHLMETGDTIFVTIPDTPHWNSYNPNHKDSEPGLGIGSYLITIIPPKEKTNLAIDFTLVFSDCAIFQNGIQIGSIGNIYGKNEDFDRRPKQINLLPANGEPIQLTILFRNRFYQAGGIRFLPILGDTESLANDRDKEIFEQSLVVGGLLFLGLYQLGVFFTRGRIIGSLYFFLFCLVMALQVLTTGARSLFLLVGENSSELIFRIDFFSQYAGAILGLLYFYSLTKEYIRSYFIYALIGIILFPIGITIFGSIYTISSLHLYVLMAVITLFSTAIYLIVRYIRDRRDGYIYLGLSAILLIGCASNDIILSLLHKTQPMLLAYGLLLFVFFQSLFLSKHIANEILTAELNLKSAQYQLVQSEKLSSLGVMVASVAHEINSPLSAVIASGEAIEEKISELFHYLPDSEPIPRDSFPIFLSIVDLALAQKESASTKETRQTKRNFTEYLESIGFKDAEKNADLFVSLGIKEIPEDWIQILKNKNGKAFFALADKVVSVLQGTKTIHLAANRAIKITQSLKEFTHFDPKGEKQIIQISRMMDIVLTILNNSLKQGIELTTEYEETSAIECYPDELNQVWINLIQNSIQSMNGKGKLKIKIGKTEIKNKHYVYVSIEDSGPGIPKEIQSKIFDPFFTTKPMGEGTGLGLYITKQVIEKHLGMIQLNTKPGETIFTVLLPDSNDSNTKAKENR</sequence>
<dbReference type="GO" id="GO:0000155">
    <property type="term" value="F:phosphorelay sensor kinase activity"/>
    <property type="evidence" value="ECO:0007669"/>
    <property type="project" value="InterPro"/>
</dbReference>
<evidence type="ECO:0000256" key="1">
    <source>
        <dbReference type="ARBA" id="ARBA00000085"/>
    </source>
</evidence>
<evidence type="ECO:0000256" key="2">
    <source>
        <dbReference type="ARBA" id="ARBA00012438"/>
    </source>
</evidence>
<dbReference type="SMART" id="SM00387">
    <property type="entry name" value="HATPase_c"/>
    <property type="match status" value="1"/>
</dbReference>
<keyword evidence="7" id="KW-1185">Reference proteome</keyword>
<dbReference type="Gene3D" id="3.30.565.10">
    <property type="entry name" value="Histidine kinase-like ATPase, C-terminal domain"/>
    <property type="match status" value="1"/>
</dbReference>
<feature type="transmembrane region" description="Helical" evidence="4">
    <location>
        <begin position="319"/>
        <end position="339"/>
    </location>
</feature>
<feature type="transmembrane region" description="Helical" evidence="4">
    <location>
        <begin position="378"/>
        <end position="395"/>
    </location>
</feature>
<dbReference type="PANTHER" id="PTHR43065:SF48">
    <property type="entry name" value="HISTIDINE KINASE"/>
    <property type="match status" value="1"/>
</dbReference>
<dbReference type="Pfam" id="PF02518">
    <property type="entry name" value="HATPase_c"/>
    <property type="match status" value="1"/>
</dbReference>
<dbReference type="InterPro" id="IPR004358">
    <property type="entry name" value="Sig_transdc_His_kin-like_C"/>
</dbReference>
<evidence type="ECO:0000313" key="7">
    <source>
        <dbReference type="Proteomes" id="UP000232145"/>
    </source>
</evidence>
<dbReference type="SUPFAM" id="SSF55874">
    <property type="entry name" value="ATPase domain of HSP90 chaperone/DNA topoisomerase II/histidine kinase"/>
    <property type="match status" value="1"/>
</dbReference>
<dbReference type="InterPro" id="IPR005467">
    <property type="entry name" value="His_kinase_dom"/>
</dbReference>
<feature type="domain" description="Histidine kinase" evidence="5">
    <location>
        <begin position="432"/>
        <end position="737"/>
    </location>
</feature>
<dbReference type="Pfam" id="PF07695">
    <property type="entry name" value="7TMR-DISM_7TM"/>
    <property type="match status" value="1"/>
</dbReference>
<keyword evidence="6" id="KW-0808">Transferase</keyword>
<proteinExistence type="predicted"/>
<keyword evidence="4" id="KW-0812">Transmembrane</keyword>
<dbReference type="InterPro" id="IPR011623">
    <property type="entry name" value="7TMR_DISM_rcpt_extracell_dom1"/>
</dbReference>
<dbReference type="AlphaFoldDB" id="A0A2N0AMM2"/>
<dbReference type="InterPro" id="IPR036890">
    <property type="entry name" value="HATPase_C_sf"/>
</dbReference>
<feature type="transmembrane region" description="Helical" evidence="4">
    <location>
        <begin position="228"/>
        <end position="247"/>
    </location>
</feature>
<organism evidence="6 7">
    <name type="scientific">Leptospira harrisiae</name>
    <dbReference type="NCBI Taxonomy" id="2023189"/>
    <lineage>
        <taxon>Bacteria</taxon>
        <taxon>Pseudomonadati</taxon>
        <taxon>Spirochaetota</taxon>
        <taxon>Spirochaetia</taxon>
        <taxon>Leptospirales</taxon>
        <taxon>Leptospiraceae</taxon>
        <taxon>Leptospira</taxon>
    </lineage>
</organism>
<name>A0A2N0AMM2_9LEPT</name>
<comment type="caution">
    <text evidence="6">The sequence shown here is derived from an EMBL/GenBank/DDBJ whole genome shotgun (WGS) entry which is preliminary data.</text>
</comment>
<dbReference type="PRINTS" id="PR00344">
    <property type="entry name" value="BCTRLSENSOR"/>
</dbReference>